<evidence type="ECO:0000313" key="5">
    <source>
        <dbReference type="Proteomes" id="UP000593560"/>
    </source>
</evidence>
<dbReference type="GO" id="GO:0019843">
    <property type="term" value="F:rRNA binding"/>
    <property type="evidence" value="ECO:0007669"/>
    <property type="project" value="InterPro"/>
</dbReference>
<dbReference type="Pfam" id="PF00252">
    <property type="entry name" value="Ribosomal_L16"/>
    <property type="match status" value="1"/>
</dbReference>
<dbReference type="Gene3D" id="3.90.1170.10">
    <property type="entry name" value="Ribosomal protein L10e/L16"/>
    <property type="match status" value="1"/>
</dbReference>
<gene>
    <name evidence="4" type="ORF">Gohar_010127</name>
</gene>
<dbReference type="SUPFAM" id="SSF54686">
    <property type="entry name" value="Ribosomal protein L16p/L10e"/>
    <property type="match status" value="1"/>
</dbReference>
<evidence type="ECO:0000256" key="1">
    <source>
        <dbReference type="ARBA" id="ARBA00008931"/>
    </source>
</evidence>
<dbReference type="PANTHER" id="PTHR12220:SF13">
    <property type="entry name" value="LARGE RIBOSOMAL SUBUNIT PROTEIN UL16M"/>
    <property type="match status" value="1"/>
</dbReference>
<dbReference type="GO" id="GO:0032543">
    <property type="term" value="P:mitochondrial translation"/>
    <property type="evidence" value="ECO:0007669"/>
    <property type="project" value="TreeGrafter"/>
</dbReference>
<dbReference type="InterPro" id="IPR036920">
    <property type="entry name" value="Ribosomal_uL16_sf"/>
</dbReference>
<dbReference type="EMBL" id="JABFAD010000006">
    <property type="protein sequence ID" value="MBA0799622.1"/>
    <property type="molecule type" value="Genomic_DNA"/>
</dbReference>
<dbReference type="CDD" id="cd01433">
    <property type="entry name" value="Ribosomal_L16_L10e"/>
    <property type="match status" value="1"/>
</dbReference>
<dbReference type="InterPro" id="IPR047873">
    <property type="entry name" value="Ribosomal_uL16"/>
</dbReference>
<keyword evidence="5" id="KW-1185">Reference proteome</keyword>
<evidence type="ECO:0000256" key="2">
    <source>
        <dbReference type="ARBA" id="ARBA00022980"/>
    </source>
</evidence>
<reference evidence="4 5" key="1">
    <citation type="journal article" date="2019" name="Genome Biol. Evol.">
        <title>Insights into the evolution of the New World diploid cottons (Gossypium, subgenus Houzingenia) based on genome sequencing.</title>
        <authorList>
            <person name="Grover C.E."/>
            <person name="Arick M.A. 2nd"/>
            <person name="Thrash A."/>
            <person name="Conover J.L."/>
            <person name="Sanders W.S."/>
            <person name="Peterson D.G."/>
            <person name="Frelichowski J.E."/>
            <person name="Scheffler J.A."/>
            <person name="Scheffler B.E."/>
            <person name="Wendel J.F."/>
        </authorList>
    </citation>
    <scope>NUCLEOTIDE SEQUENCE [LARGE SCALE GENOMIC DNA]</scope>
    <source>
        <strain evidence="4">0</strain>
        <tissue evidence="4">Leaf</tissue>
    </source>
</reference>
<dbReference type="OrthoDB" id="34872at2759"/>
<name>A0A7J9GPY2_9ROSI</name>
<accession>A0A7J9GPY2</accession>
<sequence>MVRPTETHIGSGKGSPEYWVAVVKPGKILYEMCGVVEIFLPSSEITTIKPIKLNNVGNQLL</sequence>
<evidence type="ECO:0000313" key="4">
    <source>
        <dbReference type="EMBL" id="MBA0799622.1"/>
    </source>
</evidence>
<evidence type="ECO:0008006" key="6">
    <source>
        <dbReference type="Google" id="ProtNLM"/>
    </source>
</evidence>
<keyword evidence="2" id="KW-0689">Ribosomal protein</keyword>
<dbReference type="PANTHER" id="PTHR12220">
    <property type="entry name" value="50S/60S RIBOSOMAL PROTEIN L16"/>
    <property type="match status" value="1"/>
</dbReference>
<dbReference type="GO" id="GO:0003735">
    <property type="term" value="F:structural constituent of ribosome"/>
    <property type="evidence" value="ECO:0007669"/>
    <property type="project" value="InterPro"/>
</dbReference>
<evidence type="ECO:0000256" key="3">
    <source>
        <dbReference type="ARBA" id="ARBA00023274"/>
    </source>
</evidence>
<dbReference type="GO" id="GO:0005762">
    <property type="term" value="C:mitochondrial large ribosomal subunit"/>
    <property type="evidence" value="ECO:0007669"/>
    <property type="project" value="TreeGrafter"/>
</dbReference>
<proteinExistence type="inferred from homology"/>
<dbReference type="Proteomes" id="UP000593560">
    <property type="component" value="Unassembled WGS sequence"/>
</dbReference>
<dbReference type="InterPro" id="IPR016180">
    <property type="entry name" value="Ribosomal_uL16_dom"/>
</dbReference>
<keyword evidence="3" id="KW-0687">Ribonucleoprotein</keyword>
<organism evidence="4 5">
    <name type="scientific">Gossypium harknessii</name>
    <dbReference type="NCBI Taxonomy" id="34285"/>
    <lineage>
        <taxon>Eukaryota</taxon>
        <taxon>Viridiplantae</taxon>
        <taxon>Streptophyta</taxon>
        <taxon>Embryophyta</taxon>
        <taxon>Tracheophyta</taxon>
        <taxon>Spermatophyta</taxon>
        <taxon>Magnoliopsida</taxon>
        <taxon>eudicotyledons</taxon>
        <taxon>Gunneridae</taxon>
        <taxon>Pentapetalae</taxon>
        <taxon>rosids</taxon>
        <taxon>malvids</taxon>
        <taxon>Malvales</taxon>
        <taxon>Malvaceae</taxon>
        <taxon>Malvoideae</taxon>
        <taxon>Gossypium</taxon>
    </lineage>
</organism>
<comment type="caution">
    <text evidence="4">The sequence shown here is derived from an EMBL/GenBank/DDBJ whole genome shotgun (WGS) entry which is preliminary data.</text>
</comment>
<dbReference type="InterPro" id="IPR000114">
    <property type="entry name" value="Ribosomal_uL16_bact-type"/>
</dbReference>
<comment type="similarity">
    <text evidence="1">Belongs to the universal ribosomal protein uL16 family.</text>
</comment>
<protein>
    <recommendedName>
        <fullName evidence="6">Ribosomal protein L10e/L16 domain-containing protein</fullName>
    </recommendedName>
</protein>
<dbReference type="AlphaFoldDB" id="A0A7J9GPY2"/>